<comment type="caution">
    <text evidence="1">The sequence shown here is derived from an EMBL/GenBank/DDBJ whole genome shotgun (WGS) entry which is preliminary data.</text>
</comment>
<accession>A0A1V9XRU0</accession>
<keyword evidence="2" id="KW-1185">Reference proteome</keyword>
<dbReference type="InParanoid" id="A0A1V9XRU0"/>
<reference evidence="1 2" key="1">
    <citation type="journal article" date="2017" name="Gigascience">
        <title>Draft genome of the honey bee ectoparasitic mite, Tropilaelaps mercedesae, is shaped by the parasitic life history.</title>
        <authorList>
            <person name="Dong X."/>
            <person name="Armstrong S.D."/>
            <person name="Xia D."/>
            <person name="Makepeace B.L."/>
            <person name="Darby A.C."/>
            <person name="Kadowaki T."/>
        </authorList>
    </citation>
    <scope>NUCLEOTIDE SEQUENCE [LARGE SCALE GENOMIC DNA]</scope>
    <source>
        <strain evidence="1">Wuxi-XJTLU</strain>
    </source>
</reference>
<dbReference type="Proteomes" id="UP000192247">
    <property type="component" value="Unassembled WGS sequence"/>
</dbReference>
<proteinExistence type="predicted"/>
<evidence type="ECO:0000313" key="2">
    <source>
        <dbReference type="Proteomes" id="UP000192247"/>
    </source>
</evidence>
<evidence type="ECO:0000313" key="1">
    <source>
        <dbReference type="EMBL" id="OQR76205.1"/>
    </source>
</evidence>
<protein>
    <submittedName>
        <fullName evidence="1">Uncharacterized protein</fullName>
    </submittedName>
</protein>
<name>A0A1V9XRU0_9ACAR</name>
<dbReference type="EMBL" id="MNPL01005170">
    <property type="protein sequence ID" value="OQR76205.1"/>
    <property type="molecule type" value="Genomic_DNA"/>
</dbReference>
<organism evidence="1 2">
    <name type="scientific">Tropilaelaps mercedesae</name>
    <dbReference type="NCBI Taxonomy" id="418985"/>
    <lineage>
        <taxon>Eukaryota</taxon>
        <taxon>Metazoa</taxon>
        <taxon>Ecdysozoa</taxon>
        <taxon>Arthropoda</taxon>
        <taxon>Chelicerata</taxon>
        <taxon>Arachnida</taxon>
        <taxon>Acari</taxon>
        <taxon>Parasitiformes</taxon>
        <taxon>Mesostigmata</taxon>
        <taxon>Gamasina</taxon>
        <taxon>Dermanyssoidea</taxon>
        <taxon>Laelapidae</taxon>
        <taxon>Tropilaelaps</taxon>
    </lineage>
</organism>
<sequence length="64" mass="7279">MAVLDCRRPRYRDKDRCHIDVAALGFEILSMFKSASKNVYAPIAYMWGELPVTRVPLNVHPTTG</sequence>
<dbReference type="AlphaFoldDB" id="A0A1V9XRU0"/>
<gene>
    <name evidence="1" type="ORF">BIW11_03122</name>
</gene>